<sequence>MLRLCPNLEQLEATDLWGSHELFYLPSISLVKLDYLEVWPGEDPEWGIQNIFINNLKTIFQVVPNLTRLRLFEPGVCHDMGLTLSHVTSLDLSSSCMDEESMDNLLRACSRLERLRLSDHEHSGRYGSTFTPMEAAHSVLEHTPSLKNFHLDISNCEFKESRFEGPEGAFTLWEEFESPRRKLTARGIEFTYDSIILHEYFELYSDTGDQYSDTVV</sequence>
<name>A0AAE0HTH8_9PEZI</name>
<protein>
    <submittedName>
        <fullName evidence="1">Uncharacterized protein</fullName>
    </submittedName>
</protein>
<dbReference type="InterPro" id="IPR032675">
    <property type="entry name" value="LRR_dom_sf"/>
</dbReference>
<reference evidence="1" key="2">
    <citation type="submission" date="2023-06" db="EMBL/GenBank/DDBJ databases">
        <authorList>
            <consortium name="Lawrence Berkeley National Laboratory"/>
            <person name="Haridas S."/>
            <person name="Hensen N."/>
            <person name="Bonometti L."/>
            <person name="Westerberg I."/>
            <person name="Brannstrom I.O."/>
            <person name="Guillou S."/>
            <person name="Cros-Aarteil S."/>
            <person name="Calhoun S."/>
            <person name="Kuo A."/>
            <person name="Mondo S."/>
            <person name="Pangilinan J."/>
            <person name="Riley R."/>
            <person name="Labutti K."/>
            <person name="Andreopoulos B."/>
            <person name="Lipzen A."/>
            <person name="Chen C."/>
            <person name="Yanf M."/>
            <person name="Daum C."/>
            <person name="Ng V."/>
            <person name="Clum A."/>
            <person name="Steindorff A."/>
            <person name="Ohm R."/>
            <person name="Martin F."/>
            <person name="Silar P."/>
            <person name="Natvig D."/>
            <person name="Lalanne C."/>
            <person name="Gautier V."/>
            <person name="Ament-Velasquez S.L."/>
            <person name="Kruys A."/>
            <person name="Hutchinson M.I."/>
            <person name="Powell A.J."/>
            <person name="Barry K."/>
            <person name="Miller A.N."/>
            <person name="Grigoriev I.V."/>
            <person name="Debuchy R."/>
            <person name="Gladieux P."/>
            <person name="Thoren M.H."/>
            <person name="Johannesson H."/>
        </authorList>
    </citation>
    <scope>NUCLEOTIDE SEQUENCE</scope>
    <source>
        <strain evidence="1">CBS 118394</strain>
    </source>
</reference>
<keyword evidence="2" id="KW-1185">Reference proteome</keyword>
<dbReference type="Proteomes" id="UP001283341">
    <property type="component" value="Unassembled WGS sequence"/>
</dbReference>
<comment type="caution">
    <text evidence="1">The sequence shown here is derived from an EMBL/GenBank/DDBJ whole genome shotgun (WGS) entry which is preliminary data.</text>
</comment>
<organism evidence="1 2">
    <name type="scientific">Apodospora peruviana</name>
    <dbReference type="NCBI Taxonomy" id="516989"/>
    <lineage>
        <taxon>Eukaryota</taxon>
        <taxon>Fungi</taxon>
        <taxon>Dikarya</taxon>
        <taxon>Ascomycota</taxon>
        <taxon>Pezizomycotina</taxon>
        <taxon>Sordariomycetes</taxon>
        <taxon>Sordariomycetidae</taxon>
        <taxon>Sordariales</taxon>
        <taxon>Lasiosphaeriaceae</taxon>
        <taxon>Apodospora</taxon>
    </lineage>
</organism>
<reference evidence="1" key="1">
    <citation type="journal article" date="2023" name="Mol. Phylogenet. Evol.">
        <title>Genome-scale phylogeny and comparative genomics of the fungal order Sordariales.</title>
        <authorList>
            <person name="Hensen N."/>
            <person name="Bonometti L."/>
            <person name="Westerberg I."/>
            <person name="Brannstrom I.O."/>
            <person name="Guillou S."/>
            <person name="Cros-Aarteil S."/>
            <person name="Calhoun S."/>
            <person name="Haridas S."/>
            <person name="Kuo A."/>
            <person name="Mondo S."/>
            <person name="Pangilinan J."/>
            <person name="Riley R."/>
            <person name="LaButti K."/>
            <person name="Andreopoulos B."/>
            <person name="Lipzen A."/>
            <person name="Chen C."/>
            <person name="Yan M."/>
            <person name="Daum C."/>
            <person name="Ng V."/>
            <person name="Clum A."/>
            <person name="Steindorff A."/>
            <person name="Ohm R.A."/>
            <person name="Martin F."/>
            <person name="Silar P."/>
            <person name="Natvig D.O."/>
            <person name="Lalanne C."/>
            <person name="Gautier V."/>
            <person name="Ament-Velasquez S.L."/>
            <person name="Kruys A."/>
            <person name="Hutchinson M.I."/>
            <person name="Powell A.J."/>
            <person name="Barry K."/>
            <person name="Miller A.N."/>
            <person name="Grigoriev I.V."/>
            <person name="Debuchy R."/>
            <person name="Gladieux P."/>
            <person name="Hiltunen Thoren M."/>
            <person name="Johannesson H."/>
        </authorList>
    </citation>
    <scope>NUCLEOTIDE SEQUENCE</scope>
    <source>
        <strain evidence="1">CBS 118394</strain>
    </source>
</reference>
<gene>
    <name evidence="1" type="ORF">B0H66DRAFT_377855</name>
</gene>
<proteinExistence type="predicted"/>
<dbReference type="SUPFAM" id="SSF52047">
    <property type="entry name" value="RNI-like"/>
    <property type="match status" value="1"/>
</dbReference>
<dbReference type="AlphaFoldDB" id="A0AAE0HTH8"/>
<dbReference type="Gene3D" id="3.80.10.10">
    <property type="entry name" value="Ribonuclease Inhibitor"/>
    <property type="match status" value="1"/>
</dbReference>
<evidence type="ECO:0000313" key="2">
    <source>
        <dbReference type="Proteomes" id="UP001283341"/>
    </source>
</evidence>
<dbReference type="EMBL" id="JAUEDM010000008">
    <property type="protein sequence ID" value="KAK3312630.1"/>
    <property type="molecule type" value="Genomic_DNA"/>
</dbReference>
<accession>A0AAE0HTH8</accession>
<evidence type="ECO:0000313" key="1">
    <source>
        <dbReference type="EMBL" id="KAK3312630.1"/>
    </source>
</evidence>